<evidence type="ECO:0000256" key="1">
    <source>
        <dbReference type="ARBA" id="ARBA00001946"/>
    </source>
</evidence>
<evidence type="ECO:0000256" key="9">
    <source>
        <dbReference type="ARBA" id="ARBA00023204"/>
    </source>
</evidence>
<comment type="catalytic activity">
    <reaction evidence="11">
        <text>8-oxo-GTP + H2O = 8-oxo-GMP + diphosphate + H(+)</text>
        <dbReference type="Rhea" id="RHEA:67616"/>
        <dbReference type="ChEBI" id="CHEBI:15377"/>
        <dbReference type="ChEBI" id="CHEBI:15378"/>
        <dbReference type="ChEBI" id="CHEBI:33019"/>
        <dbReference type="ChEBI" id="CHEBI:143553"/>
        <dbReference type="ChEBI" id="CHEBI:145694"/>
    </reaction>
</comment>
<evidence type="ECO:0000256" key="4">
    <source>
        <dbReference type="ARBA" id="ARBA00022705"/>
    </source>
</evidence>
<dbReference type="EMBL" id="JAAGWD010000006">
    <property type="protein sequence ID" value="NEM98792.1"/>
    <property type="molecule type" value="Genomic_DNA"/>
</dbReference>
<dbReference type="InterPro" id="IPR020084">
    <property type="entry name" value="NUDIX_hydrolase_CS"/>
</dbReference>
<comment type="similarity">
    <text evidence="2">Belongs to the Nudix hydrolase family.</text>
</comment>
<keyword evidence="4" id="KW-0235">DNA replication</keyword>
<keyword evidence="9" id="KW-0234">DNA repair</keyword>
<protein>
    <recommendedName>
        <fullName evidence="13">8-oxo-dGTP diphosphatase</fullName>
        <ecNumber evidence="12">3.6.1.55</ecNumber>
    </recommendedName>
    <alternativeName>
        <fullName evidence="16">7,8-dihydro-8-oxoguanine-triphosphatase</fullName>
    </alternativeName>
    <alternativeName>
        <fullName evidence="15">Mutator protein MutT</fullName>
    </alternativeName>
    <alternativeName>
        <fullName evidence="14">dGTP pyrophosphohydrolase</fullName>
    </alternativeName>
</protein>
<dbReference type="GO" id="GO:0044716">
    <property type="term" value="F:8-oxo-GDP phosphatase activity"/>
    <property type="evidence" value="ECO:0007669"/>
    <property type="project" value="TreeGrafter"/>
</dbReference>
<keyword evidence="19" id="KW-1185">Reference proteome</keyword>
<feature type="domain" description="Nudix hydrolase" evidence="17">
    <location>
        <begin position="1"/>
        <end position="128"/>
    </location>
</feature>
<keyword evidence="8" id="KW-0460">Magnesium</keyword>
<comment type="catalytic activity">
    <reaction evidence="10">
        <text>8-oxo-dGTP + H2O = 8-oxo-dGMP + diphosphate + H(+)</text>
        <dbReference type="Rhea" id="RHEA:31575"/>
        <dbReference type="ChEBI" id="CHEBI:15377"/>
        <dbReference type="ChEBI" id="CHEBI:15378"/>
        <dbReference type="ChEBI" id="CHEBI:33019"/>
        <dbReference type="ChEBI" id="CHEBI:63224"/>
        <dbReference type="ChEBI" id="CHEBI:77896"/>
        <dbReference type="EC" id="3.6.1.55"/>
    </reaction>
</comment>
<reference evidence="18 19" key="1">
    <citation type="submission" date="2020-02" db="EMBL/GenBank/DDBJ databases">
        <authorList>
            <person name="Kim M.K."/>
        </authorList>
    </citation>
    <scope>NUCLEOTIDE SEQUENCE [LARGE SCALE GENOMIC DNA]</scope>
    <source>
        <strain evidence="18 19">BT327</strain>
    </source>
</reference>
<evidence type="ECO:0000256" key="6">
    <source>
        <dbReference type="ARBA" id="ARBA00022763"/>
    </source>
</evidence>
<dbReference type="Proteomes" id="UP000474777">
    <property type="component" value="Unassembled WGS sequence"/>
</dbReference>
<organism evidence="18 19">
    <name type="scientific">Pontibacter burrus</name>
    <dbReference type="NCBI Taxonomy" id="2704466"/>
    <lineage>
        <taxon>Bacteria</taxon>
        <taxon>Pseudomonadati</taxon>
        <taxon>Bacteroidota</taxon>
        <taxon>Cytophagia</taxon>
        <taxon>Cytophagales</taxon>
        <taxon>Hymenobacteraceae</taxon>
        <taxon>Pontibacter</taxon>
    </lineage>
</organism>
<dbReference type="GO" id="GO:0044715">
    <property type="term" value="F:8-oxo-dGDP phosphatase activity"/>
    <property type="evidence" value="ECO:0007669"/>
    <property type="project" value="TreeGrafter"/>
</dbReference>
<evidence type="ECO:0000256" key="14">
    <source>
        <dbReference type="ARBA" id="ARBA00041592"/>
    </source>
</evidence>
<comment type="cofactor">
    <cofactor evidence="1">
        <name>Mg(2+)</name>
        <dbReference type="ChEBI" id="CHEBI:18420"/>
    </cofactor>
</comment>
<dbReference type="InterPro" id="IPR000086">
    <property type="entry name" value="NUDIX_hydrolase_dom"/>
</dbReference>
<dbReference type="PANTHER" id="PTHR47707">
    <property type="entry name" value="8-OXO-DGTP DIPHOSPHATASE"/>
    <property type="match status" value="1"/>
</dbReference>
<evidence type="ECO:0000256" key="12">
    <source>
        <dbReference type="ARBA" id="ARBA00038905"/>
    </source>
</evidence>
<dbReference type="GO" id="GO:0006260">
    <property type="term" value="P:DNA replication"/>
    <property type="evidence" value="ECO:0007669"/>
    <property type="project" value="UniProtKB-KW"/>
</dbReference>
<keyword evidence="5" id="KW-0479">Metal-binding</keyword>
<evidence type="ECO:0000259" key="17">
    <source>
        <dbReference type="PROSITE" id="PS51462"/>
    </source>
</evidence>
<dbReference type="PROSITE" id="PS00893">
    <property type="entry name" value="NUDIX_BOX"/>
    <property type="match status" value="1"/>
</dbReference>
<dbReference type="GO" id="GO:0035539">
    <property type="term" value="F:8-oxo-7,8-dihydrodeoxyguanosine triphosphate pyrophosphatase activity"/>
    <property type="evidence" value="ECO:0007669"/>
    <property type="project" value="UniProtKB-EC"/>
</dbReference>
<dbReference type="AlphaFoldDB" id="A0A6B3LPG0"/>
<evidence type="ECO:0000256" key="11">
    <source>
        <dbReference type="ARBA" id="ARBA00036904"/>
    </source>
</evidence>
<name>A0A6B3LPG0_9BACT</name>
<sequence length="131" mass="14835">MIQVVCAIIEHKGTVLITQRSSKMAQPLLWEFPGGKVEDGESETDALVREIQEELNLLIVPHKRLVPVTHTYSSSTIELIPYTCSLQSGNILLAEHQAYSWATIDTLLNFSWCPADIPIVEEYLQLKRMQL</sequence>
<dbReference type="SUPFAM" id="SSF55811">
    <property type="entry name" value="Nudix"/>
    <property type="match status" value="1"/>
</dbReference>
<evidence type="ECO:0000256" key="16">
    <source>
        <dbReference type="ARBA" id="ARBA00042798"/>
    </source>
</evidence>
<dbReference type="InterPro" id="IPR029119">
    <property type="entry name" value="MutY_C"/>
</dbReference>
<comment type="caution">
    <text evidence="18">The sequence shown here is derived from an EMBL/GenBank/DDBJ whole genome shotgun (WGS) entry which is preliminary data.</text>
</comment>
<dbReference type="RefSeq" id="WP_163915688.1">
    <property type="nucleotide sequence ID" value="NZ_JAAGWD010000006.1"/>
</dbReference>
<evidence type="ECO:0000256" key="8">
    <source>
        <dbReference type="ARBA" id="ARBA00022842"/>
    </source>
</evidence>
<dbReference type="GO" id="GO:0046872">
    <property type="term" value="F:metal ion binding"/>
    <property type="evidence" value="ECO:0007669"/>
    <property type="project" value="UniProtKB-KW"/>
</dbReference>
<keyword evidence="3" id="KW-0515">Mutator protein</keyword>
<evidence type="ECO:0000313" key="18">
    <source>
        <dbReference type="EMBL" id="NEM98792.1"/>
    </source>
</evidence>
<dbReference type="Pfam" id="PF14815">
    <property type="entry name" value="NUDIX_4"/>
    <property type="match status" value="1"/>
</dbReference>
<evidence type="ECO:0000256" key="5">
    <source>
        <dbReference type="ARBA" id="ARBA00022723"/>
    </source>
</evidence>
<dbReference type="CDD" id="cd03425">
    <property type="entry name" value="NUDIX_MutT_NudA_like"/>
    <property type="match status" value="1"/>
</dbReference>
<dbReference type="Gene3D" id="3.90.79.10">
    <property type="entry name" value="Nucleoside Triphosphate Pyrophosphohydrolase"/>
    <property type="match status" value="1"/>
</dbReference>
<evidence type="ECO:0000256" key="15">
    <source>
        <dbReference type="ARBA" id="ARBA00041979"/>
    </source>
</evidence>
<dbReference type="InterPro" id="IPR020476">
    <property type="entry name" value="Nudix_hydrolase"/>
</dbReference>
<dbReference type="GO" id="GO:0006281">
    <property type="term" value="P:DNA repair"/>
    <property type="evidence" value="ECO:0007669"/>
    <property type="project" value="UniProtKB-KW"/>
</dbReference>
<proteinExistence type="inferred from homology"/>
<dbReference type="InterPro" id="IPR047127">
    <property type="entry name" value="MutT-like"/>
</dbReference>
<evidence type="ECO:0000256" key="2">
    <source>
        <dbReference type="ARBA" id="ARBA00005582"/>
    </source>
</evidence>
<dbReference type="EC" id="3.6.1.55" evidence="12"/>
<gene>
    <name evidence="18" type="ORF">GXP69_13900</name>
</gene>
<dbReference type="InterPro" id="IPR015797">
    <property type="entry name" value="NUDIX_hydrolase-like_dom_sf"/>
</dbReference>
<keyword evidence="6" id="KW-0227">DNA damage</keyword>
<keyword evidence="7 18" id="KW-0378">Hydrolase</keyword>
<dbReference type="PANTHER" id="PTHR47707:SF1">
    <property type="entry name" value="NUDIX HYDROLASE FAMILY PROTEIN"/>
    <property type="match status" value="1"/>
</dbReference>
<dbReference type="PROSITE" id="PS51462">
    <property type="entry name" value="NUDIX"/>
    <property type="match status" value="1"/>
</dbReference>
<dbReference type="PRINTS" id="PR00502">
    <property type="entry name" value="NUDIXFAMILY"/>
</dbReference>
<evidence type="ECO:0000256" key="3">
    <source>
        <dbReference type="ARBA" id="ARBA00022457"/>
    </source>
</evidence>
<accession>A0A6B3LPG0</accession>
<dbReference type="GO" id="GO:0008413">
    <property type="term" value="F:8-oxo-7,8-dihydroguanosine triphosphate pyrophosphatase activity"/>
    <property type="evidence" value="ECO:0007669"/>
    <property type="project" value="TreeGrafter"/>
</dbReference>
<evidence type="ECO:0000256" key="7">
    <source>
        <dbReference type="ARBA" id="ARBA00022801"/>
    </source>
</evidence>
<evidence type="ECO:0000313" key="19">
    <source>
        <dbReference type="Proteomes" id="UP000474777"/>
    </source>
</evidence>
<evidence type="ECO:0000256" key="13">
    <source>
        <dbReference type="ARBA" id="ARBA00040794"/>
    </source>
</evidence>
<evidence type="ECO:0000256" key="10">
    <source>
        <dbReference type="ARBA" id="ARBA00035861"/>
    </source>
</evidence>